<feature type="compositionally biased region" description="Basic and acidic residues" evidence="1">
    <location>
        <begin position="1"/>
        <end position="19"/>
    </location>
</feature>
<gene>
    <name evidence="2" type="ORF">ACFQ07_05570</name>
</gene>
<keyword evidence="3" id="KW-1185">Reference proteome</keyword>
<feature type="compositionally biased region" description="Low complexity" evidence="1">
    <location>
        <begin position="31"/>
        <end position="47"/>
    </location>
</feature>
<accession>A0ABW3CAW9</accession>
<evidence type="ECO:0000256" key="1">
    <source>
        <dbReference type="SAM" id="MobiDB-lite"/>
    </source>
</evidence>
<evidence type="ECO:0000313" key="2">
    <source>
        <dbReference type="EMBL" id="MFD0851676.1"/>
    </source>
</evidence>
<organism evidence="2 3">
    <name type="scientific">Actinomadura adrarensis</name>
    <dbReference type="NCBI Taxonomy" id="1819600"/>
    <lineage>
        <taxon>Bacteria</taxon>
        <taxon>Bacillati</taxon>
        <taxon>Actinomycetota</taxon>
        <taxon>Actinomycetes</taxon>
        <taxon>Streptosporangiales</taxon>
        <taxon>Thermomonosporaceae</taxon>
        <taxon>Actinomadura</taxon>
    </lineage>
</organism>
<feature type="non-terminal residue" evidence="2">
    <location>
        <position position="65"/>
    </location>
</feature>
<feature type="region of interest" description="Disordered" evidence="1">
    <location>
        <begin position="1"/>
        <end position="65"/>
    </location>
</feature>
<name>A0ABW3CAW9_9ACTN</name>
<dbReference type="Proteomes" id="UP001597083">
    <property type="component" value="Unassembled WGS sequence"/>
</dbReference>
<dbReference type="EMBL" id="JBHTIR010000685">
    <property type="protein sequence ID" value="MFD0851676.1"/>
    <property type="molecule type" value="Genomic_DNA"/>
</dbReference>
<evidence type="ECO:0000313" key="3">
    <source>
        <dbReference type="Proteomes" id="UP001597083"/>
    </source>
</evidence>
<comment type="caution">
    <text evidence="2">The sequence shown here is derived from an EMBL/GenBank/DDBJ whole genome shotgun (WGS) entry which is preliminary data.</text>
</comment>
<reference evidence="3" key="1">
    <citation type="journal article" date="2019" name="Int. J. Syst. Evol. Microbiol.">
        <title>The Global Catalogue of Microorganisms (GCM) 10K type strain sequencing project: providing services to taxonomists for standard genome sequencing and annotation.</title>
        <authorList>
            <consortium name="The Broad Institute Genomics Platform"/>
            <consortium name="The Broad Institute Genome Sequencing Center for Infectious Disease"/>
            <person name="Wu L."/>
            <person name="Ma J."/>
        </authorList>
    </citation>
    <scope>NUCLEOTIDE SEQUENCE [LARGE SCALE GENOMIC DNA]</scope>
    <source>
        <strain evidence="3">JCM 31696</strain>
    </source>
</reference>
<protein>
    <submittedName>
        <fullName evidence="2">Uncharacterized protein</fullName>
    </submittedName>
</protein>
<proteinExistence type="predicted"/>
<sequence>MARPRDMHHREITVREGSHRAPAQSTPNVVAPPARAGGAADRFGAGAQESMGRRRDAYPGTSAIG</sequence>